<name>A0A2K1J1I4_PHYPA</name>
<evidence type="ECO:0000313" key="2">
    <source>
        <dbReference type="EMBL" id="PNR35376.1"/>
    </source>
</evidence>
<feature type="region of interest" description="Disordered" evidence="1">
    <location>
        <begin position="29"/>
        <end position="78"/>
    </location>
</feature>
<gene>
    <name evidence="2" type="ORF">PHYPA_023276</name>
</gene>
<dbReference type="InParanoid" id="A0A2K1J1I4"/>
<feature type="compositionally biased region" description="Polar residues" evidence="1">
    <location>
        <begin position="54"/>
        <end position="63"/>
    </location>
</feature>
<protein>
    <submittedName>
        <fullName evidence="2 3">Uncharacterized protein</fullName>
    </submittedName>
</protein>
<keyword evidence="4" id="KW-1185">Reference proteome</keyword>
<reference evidence="3" key="3">
    <citation type="submission" date="2020-12" db="UniProtKB">
        <authorList>
            <consortium name="EnsemblPlants"/>
        </authorList>
    </citation>
    <scope>IDENTIFICATION</scope>
</reference>
<dbReference type="AlphaFoldDB" id="A0A2K1J1I4"/>
<dbReference type="EnsemblPlants" id="Pp3c18_18079V3.1">
    <property type="protein sequence ID" value="PAC:32982906.CDS.1"/>
    <property type="gene ID" value="Pp3c18_18079"/>
</dbReference>
<accession>A0A2K1J1I4</accession>
<reference evidence="2 4" key="1">
    <citation type="journal article" date="2008" name="Science">
        <title>The Physcomitrella genome reveals evolutionary insights into the conquest of land by plants.</title>
        <authorList>
            <person name="Rensing S."/>
            <person name="Lang D."/>
            <person name="Zimmer A."/>
            <person name="Terry A."/>
            <person name="Salamov A."/>
            <person name="Shapiro H."/>
            <person name="Nishiyama T."/>
            <person name="Perroud P.-F."/>
            <person name="Lindquist E."/>
            <person name="Kamisugi Y."/>
            <person name="Tanahashi T."/>
            <person name="Sakakibara K."/>
            <person name="Fujita T."/>
            <person name="Oishi K."/>
            <person name="Shin-I T."/>
            <person name="Kuroki Y."/>
            <person name="Toyoda A."/>
            <person name="Suzuki Y."/>
            <person name="Hashimoto A."/>
            <person name="Yamaguchi K."/>
            <person name="Sugano A."/>
            <person name="Kohara Y."/>
            <person name="Fujiyama A."/>
            <person name="Anterola A."/>
            <person name="Aoki S."/>
            <person name="Ashton N."/>
            <person name="Barbazuk W.B."/>
            <person name="Barker E."/>
            <person name="Bennetzen J."/>
            <person name="Bezanilla M."/>
            <person name="Blankenship R."/>
            <person name="Cho S.H."/>
            <person name="Dutcher S."/>
            <person name="Estelle M."/>
            <person name="Fawcett J.A."/>
            <person name="Gundlach H."/>
            <person name="Hanada K."/>
            <person name="Heyl A."/>
            <person name="Hicks K.A."/>
            <person name="Hugh J."/>
            <person name="Lohr M."/>
            <person name="Mayer K."/>
            <person name="Melkozernov A."/>
            <person name="Murata T."/>
            <person name="Nelson D."/>
            <person name="Pils B."/>
            <person name="Prigge M."/>
            <person name="Reiss B."/>
            <person name="Renner T."/>
            <person name="Rombauts S."/>
            <person name="Rushton P."/>
            <person name="Sanderfoot A."/>
            <person name="Schween G."/>
            <person name="Shiu S.-H."/>
            <person name="Stueber K."/>
            <person name="Theodoulou F.L."/>
            <person name="Tu H."/>
            <person name="Van de Peer Y."/>
            <person name="Verrier P.J."/>
            <person name="Waters E."/>
            <person name="Wood A."/>
            <person name="Yang L."/>
            <person name="Cove D."/>
            <person name="Cuming A."/>
            <person name="Hasebe M."/>
            <person name="Lucas S."/>
            <person name="Mishler D.B."/>
            <person name="Reski R."/>
            <person name="Grigoriev I."/>
            <person name="Quatrano R.S."/>
            <person name="Boore J.L."/>
        </authorList>
    </citation>
    <scope>NUCLEOTIDE SEQUENCE [LARGE SCALE GENOMIC DNA]</scope>
    <source>
        <strain evidence="3 4">cv. Gransden 2004</strain>
    </source>
</reference>
<sequence length="78" mass="8877">MLIYINDVISKKNLLVTYLIRLRCGLHQSPPKLHKTPAPHILKTSHNRHPIKTATPSSKNHAPTSIPEEHYINATHRS</sequence>
<evidence type="ECO:0000256" key="1">
    <source>
        <dbReference type="SAM" id="MobiDB-lite"/>
    </source>
</evidence>
<dbReference type="Gramene" id="Pp3c18_18079V3.1">
    <property type="protein sequence ID" value="PAC:32982906.CDS.1"/>
    <property type="gene ID" value="Pp3c18_18079"/>
</dbReference>
<organism evidence="2">
    <name type="scientific">Physcomitrium patens</name>
    <name type="common">Spreading-leaved earth moss</name>
    <name type="synonym">Physcomitrella patens</name>
    <dbReference type="NCBI Taxonomy" id="3218"/>
    <lineage>
        <taxon>Eukaryota</taxon>
        <taxon>Viridiplantae</taxon>
        <taxon>Streptophyta</taxon>
        <taxon>Embryophyta</taxon>
        <taxon>Bryophyta</taxon>
        <taxon>Bryophytina</taxon>
        <taxon>Bryopsida</taxon>
        <taxon>Funariidae</taxon>
        <taxon>Funariales</taxon>
        <taxon>Funariaceae</taxon>
        <taxon>Physcomitrium</taxon>
    </lineage>
</organism>
<proteinExistence type="predicted"/>
<dbReference type="Proteomes" id="UP000006727">
    <property type="component" value="Chromosome 18"/>
</dbReference>
<evidence type="ECO:0000313" key="3">
    <source>
        <dbReference type="EnsemblPlants" id="PAC:32982906.CDS.1"/>
    </source>
</evidence>
<dbReference type="EMBL" id="ABEU02000018">
    <property type="protein sequence ID" value="PNR35376.1"/>
    <property type="molecule type" value="Genomic_DNA"/>
</dbReference>
<reference evidence="2 4" key="2">
    <citation type="journal article" date="2018" name="Plant J.">
        <title>The Physcomitrella patens chromosome-scale assembly reveals moss genome structure and evolution.</title>
        <authorList>
            <person name="Lang D."/>
            <person name="Ullrich K.K."/>
            <person name="Murat F."/>
            <person name="Fuchs J."/>
            <person name="Jenkins J."/>
            <person name="Haas F.B."/>
            <person name="Piednoel M."/>
            <person name="Gundlach H."/>
            <person name="Van Bel M."/>
            <person name="Meyberg R."/>
            <person name="Vives C."/>
            <person name="Morata J."/>
            <person name="Symeonidi A."/>
            <person name="Hiss M."/>
            <person name="Muchero W."/>
            <person name="Kamisugi Y."/>
            <person name="Saleh O."/>
            <person name="Blanc G."/>
            <person name="Decker E.L."/>
            <person name="van Gessel N."/>
            <person name="Grimwood J."/>
            <person name="Hayes R.D."/>
            <person name="Graham S.W."/>
            <person name="Gunter L.E."/>
            <person name="McDaniel S.F."/>
            <person name="Hoernstein S.N.W."/>
            <person name="Larsson A."/>
            <person name="Li F.W."/>
            <person name="Perroud P.F."/>
            <person name="Phillips J."/>
            <person name="Ranjan P."/>
            <person name="Rokshar D.S."/>
            <person name="Rothfels C.J."/>
            <person name="Schneider L."/>
            <person name="Shu S."/>
            <person name="Stevenson D.W."/>
            <person name="Thummler F."/>
            <person name="Tillich M."/>
            <person name="Villarreal Aguilar J.C."/>
            <person name="Widiez T."/>
            <person name="Wong G.K."/>
            <person name="Wymore A."/>
            <person name="Zhang Y."/>
            <person name="Zimmer A.D."/>
            <person name="Quatrano R.S."/>
            <person name="Mayer K.F.X."/>
            <person name="Goodstein D."/>
            <person name="Casacuberta J.M."/>
            <person name="Vandepoele K."/>
            <person name="Reski R."/>
            <person name="Cuming A.C."/>
            <person name="Tuskan G.A."/>
            <person name="Maumus F."/>
            <person name="Salse J."/>
            <person name="Schmutz J."/>
            <person name="Rensing S.A."/>
        </authorList>
    </citation>
    <scope>NUCLEOTIDE SEQUENCE [LARGE SCALE GENOMIC DNA]</scope>
    <source>
        <strain evidence="3 4">cv. Gransden 2004</strain>
    </source>
</reference>
<feature type="compositionally biased region" description="Basic residues" evidence="1">
    <location>
        <begin position="32"/>
        <end position="51"/>
    </location>
</feature>
<evidence type="ECO:0000313" key="4">
    <source>
        <dbReference type="Proteomes" id="UP000006727"/>
    </source>
</evidence>